<reference evidence="1 2" key="1">
    <citation type="submission" date="2024-08" db="EMBL/GenBank/DDBJ databases">
        <authorList>
            <person name="Cucini C."/>
            <person name="Frati F."/>
        </authorList>
    </citation>
    <scope>NUCLEOTIDE SEQUENCE [LARGE SCALE GENOMIC DNA]</scope>
</reference>
<comment type="caution">
    <text evidence="1">The sequence shown here is derived from an EMBL/GenBank/DDBJ whole genome shotgun (WGS) entry which is preliminary data.</text>
</comment>
<evidence type="ECO:0008006" key="3">
    <source>
        <dbReference type="Google" id="ProtNLM"/>
    </source>
</evidence>
<organism evidence="1 2">
    <name type="scientific">Orchesella dallaii</name>
    <dbReference type="NCBI Taxonomy" id="48710"/>
    <lineage>
        <taxon>Eukaryota</taxon>
        <taxon>Metazoa</taxon>
        <taxon>Ecdysozoa</taxon>
        <taxon>Arthropoda</taxon>
        <taxon>Hexapoda</taxon>
        <taxon>Collembola</taxon>
        <taxon>Entomobryomorpha</taxon>
        <taxon>Entomobryoidea</taxon>
        <taxon>Orchesellidae</taxon>
        <taxon>Orchesellinae</taxon>
        <taxon>Orchesella</taxon>
    </lineage>
</organism>
<evidence type="ECO:0000313" key="2">
    <source>
        <dbReference type="Proteomes" id="UP001642540"/>
    </source>
</evidence>
<protein>
    <recommendedName>
        <fullName evidence="3">BTB domain-containing protein</fullName>
    </recommendedName>
</protein>
<proteinExistence type="predicted"/>
<name>A0ABP1PR97_9HEXA</name>
<gene>
    <name evidence="1" type="ORF">ODALV1_LOCUS1579</name>
</gene>
<dbReference type="Proteomes" id="UP001642540">
    <property type="component" value="Unassembled WGS sequence"/>
</dbReference>
<keyword evidence="2" id="KW-1185">Reference proteome</keyword>
<evidence type="ECO:0000313" key="1">
    <source>
        <dbReference type="EMBL" id="CAL8071152.1"/>
    </source>
</evidence>
<dbReference type="EMBL" id="CAXLJM020000004">
    <property type="protein sequence ID" value="CAL8071152.1"/>
    <property type="molecule type" value="Genomic_DNA"/>
</dbReference>
<sequence>MAHIEYYSGNYSPTSFQFLHQDSPLNFDLNNKLGFPSSVREAQDWSQVFPISTDCGVNLQTVLEFHPDDIILQHQQREDDQNELCHENYRQITDKLSNIYCLSPILSTYAKRTDDEKEEYAIVFILKLCTCERCRNPEKMIDTMQLEPFRTVVKLCEDGSSTKMMLTFYPGVTSDFNMKKDVARCSPSKLVYYSNIHILPSFQLIPFKNYVATLHRLISSPDDEESLRLEHKEEVLPLLEEQIVGIRNGQKPRQSGIMLLLRDLNLETSDKKSISCHSPVLFAQGYTPKVMAGAGNQKVDKKERQVVEVPEDSIITDLFLQWIYRHDDELLKSQNFAVLIRILNLACQFQIMKLMGTISKLLIEKMDRDDFLWRDEDMWRLYCVISTVNEVQIVVRLKDKVRGEVQRLKQQRKKHVNTKATKVQQDGNSACTAYMDQVFFKILINLAEKDDGVAATVKIL</sequence>
<accession>A0ABP1PR97</accession>